<keyword evidence="4" id="KW-0863">Zinc-finger</keyword>
<dbReference type="InterPro" id="IPR031248">
    <property type="entry name" value="RNF213"/>
</dbReference>
<feature type="domain" description="RZ-type" evidence="8">
    <location>
        <begin position="1234"/>
        <end position="1307"/>
    </location>
</feature>
<accession>A0A2P4NXU2</accession>
<dbReference type="PROSITE" id="PS51981">
    <property type="entry name" value="ZF_RZ"/>
    <property type="match status" value="1"/>
</dbReference>
<keyword evidence="5" id="KW-0862">Zinc</keyword>
<evidence type="ECO:0000256" key="5">
    <source>
        <dbReference type="ARBA" id="ARBA00022833"/>
    </source>
</evidence>
<gene>
    <name evidence="9" type="ORF">GLOIN_2v1735105</name>
</gene>
<proteinExistence type="predicted"/>
<keyword evidence="6" id="KW-0391">Immunity</keyword>
<protein>
    <recommendedName>
        <fullName evidence="8">RZ-type domain-containing protein</fullName>
    </recommendedName>
</protein>
<feature type="region of interest" description="Disordered" evidence="7">
    <location>
        <begin position="1938"/>
        <end position="1963"/>
    </location>
</feature>
<feature type="non-terminal residue" evidence="9">
    <location>
        <position position="1963"/>
    </location>
</feature>
<organism evidence="9 10">
    <name type="scientific">Rhizophagus irregularis (strain DAOM 181602 / DAOM 197198 / MUCL 43194)</name>
    <name type="common">Arbuscular mycorrhizal fungus</name>
    <name type="synonym">Glomus intraradices</name>
    <dbReference type="NCBI Taxonomy" id="747089"/>
    <lineage>
        <taxon>Eukaryota</taxon>
        <taxon>Fungi</taxon>
        <taxon>Fungi incertae sedis</taxon>
        <taxon>Mucoromycota</taxon>
        <taxon>Glomeromycotina</taxon>
        <taxon>Glomeromycetes</taxon>
        <taxon>Glomerales</taxon>
        <taxon>Glomeraceae</taxon>
        <taxon>Rhizophagus</taxon>
    </lineage>
</organism>
<evidence type="ECO:0000256" key="7">
    <source>
        <dbReference type="SAM" id="MobiDB-lite"/>
    </source>
</evidence>
<dbReference type="GO" id="GO:0008270">
    <property type="term" value="F:zinc ion binding"/>
    <property type="evidence" value="ECO:0007669"/>
    <property type="project" value="UniProtKB-KW"/>
</dbReference>
<dbReference type="VEuPathDB" id="FungiDB:RhiirFUN_008711"/>
<dbReference type="GO" id="GO:0002376">
    <property type="term" value="P:immune system process"/>
    <property type="evidence" value="ECO:0007669"/>
    <property type="project" value="UniProtKB-KW"/>
</dbReference>
<evidence type="ECO:0000256" key="3">
    <source>
        <dbReference type="ARBA" id="ARBA00022723"/>
    </source>
</evidence>
<keyword evidence="10" id="KW-1185">Reference proteome</keyword>
<dbReference type="PANTHER" id="PTHR22605:SF1">
    <property type="entry name" value="RZ-TYPE DOMAIN-CONTAINING PROTEIN"/>
    <property type="match status" value="1"/>
</dbReference>
<comment type="caution">
    <text evidence="9">The sequence shown here is derived from an EMBL/GenBank/DDBJ whole genome shotgun (WGS) entry which is preliminary data.</text>
</comment>
<keyword evidence="3" id="KW-0479">Metal-binding</keyword>
<name>A0A2P4NXU2_RHIID</name>
<feature type="compositionally biased region" description="Polar residues" evidence="7">
    <location>
        <begin position="1938"/>
        <end position="1947"/>
    </location>
</feature>
<dbReference type="EMBL" id="AUPC02000592">
    <property type="protein sequence ID" value="POG57954.1"/>
    <property type="molecule type" value="Genomic_DNA"/>
</dbReference>
<comment type="subcellular location">
    <subcellularLocation>
        <location evidence="1">Cytoplasm</location>
    </subcellularLocation>
</comment>
<dbReference type="GO" id="GO:0016887">
    <property type="term" value="F:ATP hydrolysis activity"/>
    <property type="evidence" value="ECO:0007669"/>
    <property type="project" value="InterPro"/>
</dbReference>
<evidence type="ECO:0000256" key="6">
    <source>
        <dbReference type="ARBA" id="ARBA00022859"/>
    </source>
</evidence>
<reference evidence="9 10" key="1">
    <citation type="journal article" date="2013" name="Proc. Natl. Acad. Sci. U.S.A.">
        <title>Genome of an arbuscular mycorrhizal fungus provides insight into the oldest plant symbiosis.</title>
        <authorList>
            <person name="Tisserant E."/>
            <person name="Malbreil M."/>
            <person name="Kuo A."/>
            <person name="Kohler A."/>
            <person name="Symeonidi A."/>
            <person name="Balestrini R."/>
            <person name="Charron P."/>
            <person name="Duensing N."/>
            <person name="Frei Dit Frey N."/>
            <person name="Gianinazzi-Pearson V."/>
            <person name="Gilbert L.B."/>
            <person name="Handa Y."/>
            <person name="Herr J.R."/>
            <person name="Hijri M."/>
            <person name="Koul R."/>
            <person name="Kawaguchi M."/>
            <person name="Krajinski F."/>
            <person name="Lammers P.J."/>
            <person name="Masclaux F.G."/>
            <person name="Murat C."/>
            <person name="Morin E."/>
            <person name="Ndikumana S."/>
            <person name="Pagni M."/>
            <person name="Petitpierre D."/>
            <person name="Requena N."/>
            <person name="Rosikiewicz P."/>
            <person name="Riley R."/>
            <person name="Saito K."/>
            <person name="San Clemente H."/>
            <person name="Shapiro H."/>
            <person name="van Tuinen D."/>
            <person name="Becard G."/>
            <person name="Bonfante P."/>
            <person name="Paszkowski U."/>
            <person name="Shachar-Hill Y.Y."/>
            <person name="Tuskan G.A."/>
            <person name="Young P.W."/>
            <person name="Sanders I.R."/>
            <person name="Henrissat B."/>
            <person name="Rensing S.A."/>
            <person name="Grigoriev I.V."/>
            <person name="Corradi N."/>
            <person name="Roux C."/>
            <person name="Martin F."/>
        </authorList>
    </citation>
    <scope>NUCLEOTIDE SEQUENCE [LARGE SCALE GENOMIC DNA]</scope>
    <source>
        <strain evidence="9 10">DAOM 197198</strain>
    </source>
</reference>
<evidence type="ECO:0000256" key="4">
    <source>
        <dbReference type="ARBA" id="ARBA00022771"/>
    </source>
</evidence>
<dbReference type="VEuPathDB" id="FungiDB:RhiirFUN_008712"/>
<reference evidence="9 10" key="2">
    <citation type="journal article" date="2018" name="New Phytol.">
        <title>High intraspecific genome diversity in the model arbuscular mycorrhizal symbiont Rhizophagus irregularis.</title>
        <authorList>
            <person name="Chen E.C.H."/>
            <person name="Morin E."/>
            <person name="Beaudet D."/>
            <person name="Noel J."/>
            <person name="Yildirir G."/>
            <person name="Ndikumana S."/>
            <person name="Charron P."/>
            <person name="St-Onge C."/>
            <person name="Giorgi J."/>
            <person name="Kruger M."/>
            <person name="Marton T."/>
            <person name="Ropars J."/>
            <person name="Grigoriev I.V."/>
            <person name="Hainaut M."/>
            <person name="Henrissat B."/>
            <person name="Roux C."/>
            <person name="Martin F."/>
            <person name="Corradi N."/>
        </authorList>
    </citation>
    <scope>NUCLEOTIDE SEQUENCE [LARGE SCALE GENOMIC DNA]</scope>
    <source>
        <strain evidence="9 10">DAOM 197198</strain>
    </source>
</reference>
<feature type="compositionally biased region" description="Polar residues" evidence="7">
    <location>
        <begin position="1874"/>
        <end position="1893"/>
    </location>
</feature>
<dbReference type="PANTHER" id="PTHR22605">
    <property type="entry name" value="RZ-TYPE DOMAIN-CONTAINING PROTEIN"/>
    <property type="match status" value="1"/>
</dbReference>
<feature type="compositionally biased region" description="Low complexity" evidence="7">
    <location>
        <begin position="1951"/>
        <end position="1963"/>
    </location>
</feature>
<evidence type="ECO:0000313" key="9">
    <source>
        <dbReference type="EMBL" id="POG57954.1"/>
    </source>
</evidence>
<dbReference type="GO" id="GO:0005737">
    <property type="term" value="C:cytoplasm"/>
    <property type="evidence" value="ECO:0007669"/>
    <property type="project" value="UniProtKB-SubCell"/>
</dbReference>
<dbReference type="InterPro" id="IPR046439">
    <property type="entry name" value="ZF_RZ_dom"/>
</dbReference>
<dbReference type="Proteomes" id="UP000018888">
    <property type="component" value="Unassembled WGS sequence"/>
</dbReference>
<dbReference type="Pfam" id="PF20173">
    <property type="entry name" value="ZnF_RZ-type"/>
    <property type="match status" value="1"/>
</dbReference>
<sequence length="1963" mass="228503">MTPKNIHLSLARNFGGIKKHTETCFWTYDQIPISILINDNLTSEGSRHLMVIGKSDSIVNILTYQLREMNFNPVVILGSQFPEDRDDYSYNILSRIMMCVEAGQPLILTDLEIIYGSLYDLWNQNYITMGSSDDPKYFTRVALGAYANPMLYVHPDFRCILVLDEKKLKDADPPLLNRFEKQQMSTVTGTNRDRFTQKDFFIGFCEEETLQKICKESLISIATSDGMVRIDKSPLEFEEIQHYKYIYFQVQHHNDIADYFQDLLHEQNANTNPDGHLIIVNSFSNINTNIIFCLKNVISKCFVLKLSTFKTENQFQKQMKKFWLGSDYELLILQCDTTTVNSECIKLAKFIIEQSRDEYLRKVQENNAIKNKHACIILHLRRETSANLMSFNFMCGWKQITIETLAKQEKPLSVLLEGNLCDLIETTYPFEDILKQETLWCLLCMKYPNNVKSVNHVKYLNRKILEHPNFVNCLKIRTQEWLKIKAKQDWQYHVASNKKLLYPYSSFSIALQAHIRTLVRHPIAKILCSLERLGATKTFLIHDLSEAEISQQRIQFLNFWKEMFMDNNIVDIDILPEPKPDGYTISVSGLNLQFPFSFYFMKQIDNFKTLYEEEISSLREDMENIDLSTGKLLEHIYEDYIKSFTNKVFNSITLLRTSPLEQASDLYFKDFVSIICNSETSLKNISVLSYILKCKLGKEEILNPILLHTFWWEHANSTLAAFQLVHMCPNIVNQVYMDDADLTNENFDDYLVDEVTNMMFRKIIKSQETIELQREIKKVLNLCEKVSGFTRTESFQLLQICYDLLSTELITLDTIKEIIKTRETRETDDDEIFSARFIHDVFEIFRNIETVEAEQENKITFAKQSFVMKSLEIIPFESPSRLELYRNLFLEDPFPLMGKIIKSIFEEENKNEPFNFFTWLVNPEEMLRSLRFEIINGWLEGKGCDSSMATLFCDIIQTTYFAQYDLIKLSPYFRYAIEALYARNTRGLQKITAIAFMKEFVHRFWDETIQVTIFQSIEFNSLNLMETDDFDPNQMLNHLNYFMEQSYPLIHSLKIYFIRDLRNREYSMDDIKKFCQGQINALPWLDYSDLENCFSILYSYINIDQFNQIFKALKRKESINARISFMGIILNRLHAIRATIDWAHVENQVAGFLNENIEQISSLSIIYRQIIINITTNQCPLLYLYIDTSNSDLLIKSVVGHVIALHSSLPADASPLANLLQNLNYCNGLYILTCPSDVESIILSAVFQKNGQFTRYQCKCGYVYLIGDCGQANGRGKCPECGNMIGGENHVSEAGNTRLDNAPIRKTLVAKDDKGYIAEAENEDINHSVRNLPPASYRILHLFIHSIIGAWAPSGTANTFLQKNNNVASDSLAYCTRHIKNDWKVLLKILNCREESLALLLHAILDRMTMNPPKDLTLKTPGEREEWEAKFAQNYVSPLIKSVTNTANQFRAKLDIALAKTQGNSNIIEGEVNQTLPMDRKYKLEHLPRLWRSIGTISFQGFRAYYNSDIEKHETYFPFISIFFRYSDKLEKIKYLWPIVNFVQIISSRLGYRLSRESAQEKTFQKFINEESNYRKSDEIFKYLISNFNDFAKAWNEVINDIDQFQCHELPKPKPDINLISLISLALVEPKDSGVYLSAILEYLIGLQNNFLQEVLTISTGYSKAFKFLEESYFIQVTGTVFSSSESSSRFYIQSFLINQTKQNNFINYEWDENILQYSDRNLETGRGQDVIYDLQKIEMDLAHRLVFEKVHIYTLNDSQAYMEPFPYHMELFQGHMRILETQIAEYVNQWMKLSILLDNKSFYDLFMQRFLDPNRHEHPLNVYITDEGLNLWPAHISMELIDDKFPDSLLVCHIYEAYLYVSSKIEENKKKNQQMGGNRNKFKASQNSNDVFSESDYKGNRNKFKASQDSNDVFSEPDYNSEEVTTVPMSSVYFNTASSNSSTLPSTRPFDNNFASDSNSST</sequence>
<evidence type="ECO:0000259" key="8">
    <source>
        <dbReference type="PROSITE" id="PS51981"/>
    </source>
</evidence>
<evidence type="ECO:0000256" key="2">
    <source>
        <dbReference type="ARBA" id="ARBA00022490"/>
    </source>
</evidence>
<feature type="region of interest" description="Disordered" evidence="7">
    <location>
        <begin position="1872"/>
        <end position="1922"/>
    </location>
</feature>
<evidence type="ECO:0000256" key="1">
    <source>
        <dbReference type="ARBA" id="ARBA00004496"/>
    </source>
</evidence>
<evidence type="ECO:0000313" key="10">
    <source>
        <dbReference type="Proteomes" id="UP000018888"/>
    </source>
</evidence>
<keyword evidence="2" id="KW-0963">Cytoplasm</keyword>
<dbReference type="GO" id="GO:0004842">
    <property type="term" value="F:ubiquitin-protein transferase activity"/>
    <property type="evidence" value="ECO:0007669"/>
    <property type="project" value="InterPro"/>
</dbReference>